<dbReference type="RefSeq" id="WP_057090746.1">
    <property type="nucleotide sequence ID" value="NZ_CP118933.1"/>
</dbReference>
<dbReference type="Proteomes" id="UP000271320">
    <property type="component" value="Unassembled WGS sequence"/>
</dbReference>
<reference evidence="1 2" key="1">
    <citation type="submission" date="2018-10" db="EMBL/GenBank/DDBJ databases">
        <title>GWAS and RNA-Seq identify cryptic mechanisms of antimicrobial resistance in Acinetobacter baumannii.</title>
        <authorList>
            <person name="Sahl J.W."/>
        </authorList>
    </citation>
    <scope>NUCLEOTIDE SEQUENCE [LARGE SCALE GENOMIC DNA]</scope>
    <source>
        <strain evidence="1 2">TG41884</strain>
    </source>
</reference>
<dbReference type="AlphaFoldDB" id="A0AB37TCA0"/>
<dbReference type="EMBL" id="RFEW01000018">
    <property type="protein sequence ID" value="RSO56112.1"/>
    <property type="molecule type" value="Genomic_DNA"/>
</dbReference>
<gene>
    <name evidence="1" type="ORF">EA752_17030</name>
</gene>
<evidence type="ECO:0000313" key="2">
    <source>
        <dbReference type="Proteomes" id="UP000271320"/>
    </source>
</evidence>
<organism evidence="1 2">
    <name type="scientific">Acinetobacter pittii</name>
    <name type="common">Acinetobacter genomosp. 3</name>
    <dbReference type="NCBI Taxonomy" id="48296"/>
    <lineage>
        <taxon>Bacteria</taxon>
        <taxon>Pseudomonadati</taxon>
        <taxon>Pseudomonadota</taxon>
        <taxon>Gammaproteobacteria</taxon>
        <taxon>Moraxellales</taxon>
        <taxon>Moraxellaceae</taxon>
        <taxon>Acinetobacter</taxon>
        <taxon>Acinetobacter calcoaceticus/baumannii complex</taxon>
    </lineage>
</organism>
<name>A0AB37TCA0_ACIPI</name>
<comment type="caution">
    <text evidence="1">The sequence shown here is derived from an EMBL/GenBank/DDBJ whole genome shotgun (WGS) entry which is preliminary data.</text>
</comment>
<sequence>MKTTEELASEMFQHSFLIVWNNEKQKWLVECPLLKIRFDADTYKEALTELCRAILKSNISEDFHKNIEKYKIDYINSDS</sequence>
<accession>A0AB37TCA0</accession>
<proteinExistence type="predicted"/>
<evidence type="ECO:0000313" key="1">
    <source>
        <dbReference type="EMBL" id="RSO56112.1"/>
    </source>
</evidence>
<protein>
    <submittedName>
        <fullName evidence="1">Uncharacterized protein</fullName>
    </submittedName>
</protein>